<feature type="transmembrane region" description="Helical" evidence="1">
    <location>
        <begin position="90"/>
        <end position="110"/>
    </location>
</feature>
<evidence type="ECO:0000313" key="2">
    <source>
        <dbReference type="EMBL" id="MFC4336596.1"/>
    </source>
</evidence>
<gene>
    <name evidence="2" type="ORF">ACFPET_15435</name>
</gene>
<keyword evidence="1" id="KW-0812">Transmembrane</keyword>
<accession>A0ABV8U1Y6</accession>
<dbReference type="RefSeq" id="WP_380622688.1">
    <property type="nucleotide sequence ID" value="NZ_JBHSDK010000021.1"/>
</dbReference>
<keyword evidence="3" id="KW-1185">Reference proteome</keyword>
<feature type="transmembrane region" description="Helical" evidence="1">
    <location>
        <begin position="9"/>
        <end position="28"/>
    </location>
</feature>
<organism evidence="2 3">
    <name type="scientific">Salininema proteolyticum</name>
    <dbReference type="NCBI Taxonomy" id="1607685"/>
    <lineage>
        <taxon>Bacteria</taxon>
        <taxon>Bacillati</taxon>
        <taxon>Actinomycetota</taxon>
        <taxon>Actinomycetes</taxon>
        <taxon>Glycomycetales</taxon>
        <taxon>Glycomycetaceae</taxon>
        <taxon>Salininema</taxon>
    </lineage>
</organism>
<reference evidence="3" key="1">
    <citation type="journal article" date="2019" name="Int. J. Syst. Evol. Microbiol.">
        <title>The Global Catalogue of Microorganisms (GCM) 10K type strain sequencing project: providing services to taxonomists for standard genome sequencing and annotation.</title>
        <authorList>
            <consortium name="The Broad Institute Genomics Platform"/>
            <consortium name="The Broad Institute Genome Sequencing Center for Infectious Disease"/>
            <person name="Wu L."/>
            <person name="Ma J."/>
        </authorList>
    </citation>
    <scope>NUCLEOTIDE SEQUENCE [LARGE SCALE GENOMIC DNA]</scope>
    <source>
        <strain evidence="3">IBRC-M 10908</strain>
    </source>
</reference>
<protein>
    <submittedName>
        <fullName evidence="2">Uncharacterized protein</fullName>
    </submittedName>
</protein>
<name>A0ABV8U1Y6_9ACTN</name>
<feature type="transmembrane region" description="Helical" evidence="1">
    <location>
        <begin position="34"/>
        <end position="54"/>
    </location>
</feature>
<keyword evidence="1" id="KW-0472">Membrane</keyword>
<keyword evidence="1" id="KW-1133">Transmembrane helix</keyword>
<dbReference type="Proteomes" id="UP001595823">
    <property type="component" value="Unassembled WGS sequence"/>
</dbReference>
<evidence type="ECO:0000313" key="3">
    <source>
        <dbReference type="Proteomes" id="UP001595823"/>
    </source>
</evidence>
<dbReference type="EMBL" id="JBHSDK010000021">
    <property type="protein sequence ID" value="MFC4336596.1"/>
    <property type="molecule type" value="Genomic_DNA"/>
</dbReference>
<sequence>MKLLSKSSMIVQFAIIDIIAIASGAFILHLVPKLYIYIIVALSHLTILACVSRFLKMGSILKREPVIAILLWAWVGQGVVIMGADTQIHLYVRFLTGLAVFIGGLVFHRFDRPNLE</sequence>
<evidence type="ECO:0000256" key="1">
    <source>
        <dbReference type="SAM" id="Phobius"/>
    </source>
</evidence>
<proteinExistence type="predicted"/>
<comment type="caution">
    <text evidence="2">The sequence shown here is derived from an EMBL/GenBank/DDBJ whole genome shotgun (WGS) entry which is preliminary data.</text>
</comment>
<feature type="transmembrane region" description="Helical" evidence="1">
    <location>
        <begin position="66"/>
        <end position="84"/>
    </location>
</feature>